<name>X1UE39_9ZZZZ</name>
<reference evidence="1" key="1">
    <citation type="journal article" date="2014" name="Front. Microbiol.">
        <title>High frequency of phylogenetically diverse reductive dehalogenase-homologous genes in deep subseafloor sedimentary metagenomes.</title>
        <authorList>
            <person name="Kawai M."/>
            <person name="Futagami T."/>
            <person name="Toyoda A."/>
            <person name="Takaki Y."/>
            <person name="Nishi S."/>
            <person name="Hori S."/>
            <person name="Arai W."/>
            <person name="Tsubouchi T."/>
            <person name="Morono Y."/>
            <person name="Uchiyama I."/>
            <person name="Ito T."/>
            <person name="Fujiyama A."/>
            <person name="Inagaki F."/>
            <person name="Takami H."/>
        </authorList>
    </citation>
    <scope>NUCLEOTIDE SEQUENCE</scope>
    <source>
        <strain evidence="1">Expedition CK06-06</strain>
    </source>
</reference>
<sequence length="53" mass="5697">MQTTLTPTLCRGSACFADASQATAGKRQHRASLAAFNRDEAYYDTLKSGTGQK</sequence>
<dbReference type="EMBL" id="BARW01024981">
    <property type="protein sequence ID" value="GAI98135.1"/>
    <property type="molecule type" value="Genomic_DNA"/>
</dbReference>
<protein>
    <submittedName>
        <fullName evidence="1">Uncharacterized protein</fullName>
    </submittedName>
</protein>
<proteinExistence type="predicted"/>
<comment type="caution">
    <text evidence="1">The sequence shown here is derived from an EMBL/GenBank/DDBJ whole genome shotgun (WGS) entry which is preliminary data.</text>
</comment>
<gene>
    <name evidence="1" type="ORF">S12H4_41059</name>
</gene>
<evidence type="ECO:0000313" key="1">
    <source>
        <dbReference type="EMBL" id="GAI98135.1"/>
    </source>
</evidence>
<dbReference type="AlphaFoldDB" id="X1UE39"/>
<accession>X1UE39</accession>
<organism evidence="1">
    <name type="scientific">marine sediment metagenome</name>
    <dbReference type="NCBI Taxonomy" id="412755"/>
    <lineage>
        <taxon>unclassified sequences</taxon>
        <taxon>metagenomes</taxon>
        <taxon>ecological metagenomes</taxon>
    </lineage>
</organism>